<proteinExistence type="predicted"/>
<evidence type="ECO:0000256" key="1">
    <source>
        <dbReference type="SAM" id="SignalP"/>
    </source>
</evidence>
<dbReference type="InterPro" id="IPR011051">
    <property type="entry name" value="RmlC_Cupin_sf"/>
</dbReference>
<dbReference type="InterPro" id="IPR014710">
    <property type="entry name" value="RmlC-like_jellyroll"/>
</dbReference>
<dbReference type="AlphaFoldDB" id="A0A1B2EMJ9"/>
<dbReference type="SUPFAM" id="SSF51182">
    <property type="entry name" value="RmlC-like cupins"/>
    <property type="match status" value="1"/>
</dbReference>
<dbReference type="KEGG" id="moc:BB934_25805"/>
<dbReference type="RefSeq" id="WP_099512273.1">
    <property type="nucleotide sequence ID" value="NZ_CP016616.1"/>
</dbReference>
<name>A0A1B2EMJ9_9HYPH</name>
<keyword evidence="1" id="KW-0732">Signal</keyword>
<feature type="signal peptide" evidence="1">
    <location>
        <begin position="1"/>
        <end position="28"/>
    </location>
</feature>
<feature type="chain" id="PRO_5008536278" description="Cupin" evidence="1">
    <location>
        <begin position="29"/>
        <end position="138"/>
    </location>
</feature>
<protein>
    <recommendedName>
        <fullName evidence="3">Cupin</fullName>
    </recommendedName>
</protein>
<gene>
    <name evidence="2" type="ORF">BB934_25805</name>
</gene>
<dbReference type="Gene3D" id="2.60.120.10">
    <property type="entry name" value="Jelly Rolls"/>
    <property type="match status" value="1"/>
</dbReference>
<dbReference type="EMBL" id="CP016616">
    <property type="protein sequence ID" value="ANY81208.1"/>
    <property type="molecule type" value="Genomic_DNA"/>
</dbReference>
<reference evidence="2" key="1">
    <citation type="submission" date="2016-07" db="EMBL/GenBank/DDBJ databases">
        <title>Microvirga ossetica sp. nov. a new species of rhizobia isolated from root nodules of the legume species Vicia alpestris Steven originated from North Ossetia region in the Caucasus.</title>
        <authorList>
            <person name="Safronova V.I."/>
            <person name="Kuznetsova I.G."/>
            <person name="Sazanova A.L."/>
            <person name="Belimov A."/>
            <person name="Andronov E."/>
            <person name="Osledkin Y.S."/>
            <person name="Onishchuk O.P."/>
            <person name="Kurchak O.N."/>
            <person name="Shaposhnikov A.I."/>
            <person name="Willems A."/>
            <person name="Tikhonovich I.A."/>
        </authorList>
    </citation>
    <scope>NUCLEOTIDE SEQUENCE [LARGE SCALE GENOMIC DNA]</scope>
    <source>
        <strain evidence="2">V5/3M</strain>
    </source>
</reference>
<evidence type="ECO:0008006" key="3">
    <source>
        <dbReference type="Google" id="ProtNLM"/>
    </source>
</evidence>
<evidence type="ECO:0000313" key="2">
    <source>
        <dbReference type="EMBL" id="ANY81208.1"/>
    </source>
</evidence>
<dbReference type="OrthoDB" id="8018599at2"/>
<sequence>MESLNRRSALVLGVALAPAIGLPQPAAAASMYGPDAGKEILPGIRQVDLGKWPINIATYKTAVATDYVFAPGSGFPDEAMKNDMICQIMEGEIWVKQGDKAYTAKAGHVFACAKDTFEEDKNQSNATAVMRVIDLMPA</sequence>
<organism evidence="2">
    <name type="scientific">Microvirga ossetica</name>
    <dbReference type="NCBI Taxonomy" id="1882682"/>
    <lineage>
        <taxon>Bacteria</taxon>
        <taxon>Pseudomonadati</taxon>
        <taxon>Pseudomonadota</taxon>
        <taxon>Alphaproteobacteria</taxon>
        <taxon>Hyphomicrobiales</taxon>
        <taxon>Methylobacteriaceae</taxon>
        <taxon>Microvirga</taxon>
    </lineage>
</organism>
<accession>A0A1B2EMJ9</accession>
<dbReference type="InterPro" id="IPR006311">
    <property type="entry name" value="TAT_signal"/>
</dbReference>
<dbReference type="PROSITE" id="PS51318">
    <property type="entry name" value="TAT"/>
    <property type="match status" value="1"/>
</dbReference>